<evidence type="ECO:0000256" key="1">
    <source>
        <dbReference type="SAM" id="MobiDB-lite"/>
    </source>
</evidence>
<sequence length="142" mass="15089">MTSIAPASDTELNTGSLSSNISNQPQDTNPASQSSKNATETDESTSLPSASRDEYPEQRHAGAVGYGPSYNKDAGIGEKITGIKEEVLGKIKKDPSLVEQGKLRKTGELQKREAAAHVCIHPFTITNIDDSTTSGNRPVCES</sequence>
<proteinExistence type="predicted"/>
<keyword evidence="3" id="KW-1185">Reference proteome</keyword>
<dbReference type="AlphaFoldDB" id="A0A0C3FKX5"/>
<dbReference type="STRING" id="765440.A0A0C3FKX5"/>
<reference evidence="2 3" key="1">
    <citation type="submission" date="2014-04" db="EMBL/GenBank/DDBJ databases">
        <authorList>
            <consortium name="DOE Joint Genome Institute"/>
            <person name="Kuo A."/>
            <person name="Tarkka M."/>
            <person name="Buscot F."/>
            <person name="Kohler A."/>
            <person name="Nagy L.G."/>
            <person name="Floudas D."/>
            <person name="Copeland A."/>
            <person name="Barry K.W."/>
            <person name="Cichocki N."/>
            <person name="Veneault-Fourrey C."/>
            <person name="LaButti K."/>
            <person name="Lindquist E.A."/>
            <person name="Lipzen A."/>
            <person name="Lundell T."/>
            <person name="Morin E."/>
            <person name="Murat C."/>
            <person name="Sun H."/>
            <person name="Tunlid A."/>
            <person name="Henrissat B."/>
            <person name="Grigoriev I.V."/>
            <person name="Hibbett D.S."/>
            <person name="Martin F."/>
            <person name="Nordberg H.P."/>
            <person name="Cantor M.N."/>
            <person name="Hua S.X."/>
        </authorList>
    </citation>
    <scope>NUCLEOTIDE SEQUENCE [LARGE SCALE GENOMIC DNA]</scope>
    <source>
        <strain evidence="2 3">F 1598</strain>
    </source>
</reference>
<feature type="compositionally biased region" description="Basic and acidic residues" evidence="1">
    <location>
        <begin position="51"/>
        <end position="60"/>
    </location>
</feature>
<feature type="region of interest" description="Disordered" evidence="1">
    <location>
        <begin position="1"/>
        <end position="73"/>
    </location>
</feature>
<dbReference type="InParanoid" id="A0A0C3FKX5"/>
<dbReference type="OrthoDB" id="2500073at2759"/>
<protein>
    <submittedName>
        <fullName evidence="2">Uncharacterized protein</fullName>
    </submittedName>
</protein>
<gene>
    <name evidence="2" type="ORF">PILCRDRAFT_822660</name>
</gene>
<evidence type="ECO:0000313" key="3">
    <source>
        <dbReference type="Proteomes" id="UP000054166"/>
    </source>
</evidence>
<name>A0A0C3FKX5_PILCF</name>
<feature type="compositionally biased region" description="Polar residues" evidence="1">
    <location>
        <begin position="1"/>
        <end position="49"/>
    </location>
</feature>
<reference evidence="3" key="2">
    <citation type="submission" date="2015-01" db="EMBL/GenBank/DDBJ databases">
        <title>Evolutionary Origins and Diversification of the Mycorrhizal Mutualists.</title>
        <authorList>
            <consortium name="DOE Joint Genome Institute"/>
            <consortium name="Mycorrhizal Genomics Consortium"/>
            <person name="Kohler A."/>
            <person name="Kuo A."/>
            <person name="Nagy L.G."/>
            <person name="Floudas D."/>
            <person name="Copeland A."/>
            <person name="Barry K.W."/>
            <person name="Cichocki N."/>
            <person name="Veneault-Fourrey C."/>
            <person name="LaButti K."/>
            <person name="Lindquist E.A."/>
            <person name="Lipzen A."/>
            <person name="Lundell T."/>
            <person name="Morin E."/>
            <person name="Murat C."/>
            <person name="Riley R."/>
            <person name="Ohm R."/>
            <person name="Sun H."/>
            <person name="Tunlid A."/>
            <person name="Henrissat B."/>
            <person name="Grigoriev I.V."/>
            <person name="Hibbett D.S."/>
            <person name="Martin F."/>
        </authorList>
    </citation>
    <scope>NUCLEOTIDE SEQUENCE [LARGE SCALE GENOMIC DNA]</scope>
    <source>
        <strain evidence="3">F 1598</strain>
    </source>
</reference>
<evidence type="ECO:0000313" key="2">
    <source>
        <dbReference type="EMBL" id="KIM80141.1"/>
    </source>
</evidence>
<accession>A0A0C3FKX5</accession>
<dbReference type="EMBL" id="KN833005">
    <property type="protein sequence ID" value="KIM80141.1"/>
    <property type="molecule type" value="Genomic_DNA"/>
</dbReference>
<organism evidence="2 3">
    <name type="scientific">Piloderma croceum (strain F 1598)</name>
    <dbReference type="NCBI Taxonomy" id="765440"/>
    <lineage>
        <taxon>Eukaryota</taxon>
        <taxon>Fungi</taxon>
        <taxon>Dikarya</taxon>
        <taxon>Basidiomycota</taxon>
        <taxon>Agaricomycotina</taxon>
        <taxon>Agaricomycetes</taxon>
        <taxon>Agaricomycetidae</taxon>
        <taxon>Atheliales</taxon>
        <taxon>Atheliaceae</taxon>
        <taxon>Piloderma</taxon>
    </lineage>
</organism>
<dbReference type="HOGENOM" id="CLU_1816525_0_0_1"/>
<dbReference type="Proteomes" id="UP000054166">
    <property type="component" value="Unassembled WGS sequence"/>
</dbReference>